<accession>A0ABU8SHD7</accession>
<evidence type="ECO:0000313" key="2">
    <source>
        <dbReference type="Proteomes" id="UP001377804"/>
    </source>
</evidence>
<protein>
    <submittedName>
        <fullName evidence="1">Uncharacterized protein</fullName>
    </submittedName>
</protein>
<proteinExistence type="predicted"/>
<comment type="caution">
    <text evidence="1">The sequence shown here is derived from an EMBL/GenBank/DDBJ whole genome shotgun (WGS) entry which is preliminary data.</text>
</comment>
<gene>
    <name evidence="1" type="ORF">R4Y45_06090</name>
</gene>
<dbReference type="Proteomes" id="UP001377804">
    <property type="component" value="Unassembled WGS sequence"/>
</dbReference>
<keyword evidence="2" id="KW-1185">Reference proteome</keyword>
<organism evidence="1 2">
    <name type="scientific">Holzapfeliella saturejae</name>
    <dbReference type="NCBI Taxonomy" id="3082953"/>
    <lineage>
        <taxon>Bacteria</taxon>
        <taxon>Bacillati</taxon>
        <taxon>Bacillota</taxon>
        <taxon>Bacilli</taxon>
        <taxon>Lactobacillales</taxon>
        <taxon>Lactobacillaceae</taxon>
        <taxon>Holzapfeliella</taxon>
    </lineage>
</organism>
<evidence type="ECO:0000313" key="1">
    <source>
        <dbReference type="EMBL" id="MEJ6348786.1"/>
    </source>
</evidence>
<name>A0ABU8SHD7_9LACO</name>
<sequence>MRYDSLIHCYGDIKRVFDKTKRDFVNQEQYLGGFFANVTDTGTDRTNQLFGDLNIQSKTVRTVEELPACTFLQLDDTDTRYKILKAIHTLKSHTYVVSEVKHG</sequence>
<dbReference type="EMBL" id="JAWMWG010000003">
    <property type="protein sequence ID" value="MEJ6348786.1"/>
    <property type="molecule type" value="Genomic_DNA"/>
</dbReference>
<reference evidence="1 2" key="1">
    <citation type="submission" date="2023-10" db="EMBL/GenBank/DDBJ databases">
        <title>Holzapfeliella saturejae sp. nov. isolated from Satureja montana flowers.</title>
        <authorList>
            <person name="Alcantara C."/>
            <person name="Zuniga M."/>
            <person name="Landete J.M."/>
            <person name="Monedero V."/>
        </authorList>
    </citation>
    <scope>NUCLEOTIDE SEQUENCE [LARGE SCALE GENOMIC DNA]</scope>
    <source>
        <strain evidence="1 2">He02</strain>
    </source>
</reference>
<dbReference type="RefSeq" id="WP_339970289.1">
    <property type="nucleotide sequence ID" value="NZ_JAWMWG010000003.1"/>
</dbReference>